<evidence type="ECO:0000256" key="1">
    <source>
        <dbReference type="ARBA" id="ARBA00004370"/>
    </source>
</evidence>
<dbReference type="AlphaFoldDB" id="A0A3M7SD22"/>
<dbReference type="Proteomes" id="UP000276133">
    <property type="component" value="Unassembled WGS sequence"/>
</dbReference>
<feature type="domain" description="VASt" evidence="3">
    <location>
        <begin position="33"/>
        <end position="196"/>
    </location>
</feature>
<dbReference type="InterPro" id="IPR031968">
    <property type="entry name" value="VASt"/>
</dbReference>
<sequence length="196" mass="22854">MKKNLNQNHSFGPRTNENNSENMKVECGCTTHEEKEYLNNFYSLSVDCVFDCLFNTDSNFYKEYFAANNFFDLRVQNWTDNSRKLEYNFDLGFFCKTKNIEKQKILKSVKNECFVVETEVSASGPLYADCVTTITKYCITKELDNKTRLIVNVRLDYKKKPSWAVLSIIESKTSSNMKSCYAFIDKKLTSIENKIN</sequence>
<dbReference type="Pfam" id="PF16016">
    <property type="entry name" value="VASt"/>
    <property type="match status" value="1"/>
</dbReference>
<evidence type="ECO:0000313" key="4">
    <source>
        <dbReference type="EMBL" id="RNA33565.1"/>
    </source>
</evidence>
<organism evidence="4 5">
    <name type="scientific">Brachionus plicatilis</name>
    <name type="common">Marine rotifer</name>
    <name type="synonym">Brachionus muelleri</name>
    <dbReference type="NCBI Taxonomy" id="10195"/>
    <lineage>
        <taxon>Eukaryota</taxon>
        <taxon>Metazoa</taxon>
        <taxon>Spiralia</taxon>
        <taxon>Gnathifera</taxon>
        <taxon>Rotifera</taxon>
        <taxon>Eurotatoria</taxon>
        <taxon>Monogononta</taxon>
        <taxon>Pseudotrocha</taxon>
        <taxon>Ploima</taxon>
        <taxon>Brachionidae</taxon>
        <taxon>Brachionus</taxon>
    </lineage>
</organism>
<accession>A0A3M7SD22</accession>
<keyword evidence="5" id="KW-1185">Reference proteome</keyword>
<reference evidence="4 5" key="1">
    <citation type="journal article" date="2018" name="Sci. Rep.">
        <title>Genomic signatures of local adaptation to the degree of environmental predictability in rotifers.</title>
        <authorList>
            <person name="Franch-Gras L."/>
            <person name="Hahn C."/>
            <person name="Garcia-Roger E.M."/>
            <person name="Carmona M.J."/>
            <person name="Serra M."/>
            <person name="Gomez A."/>
        </authorList>
    </citation>
    <scope>NUCLEOTIDE SEQUENCE [LARGE SCALE GENOMIC DNA]</scope>
    <source>
        <strain evidence="4">HYR1</strain>
    </source>
</reference>
<dbReference type="GO" id="GO:0032934">
    <property type="term" value="F:sterol binding"/>
    <property type="evidence" value="ECO:0007669"/>
    <property type="project" value="TreeGrafter"/>
</dbReference>
<dbReference type="PROSITE" id="PS51778">
    <property type="entry name" value="VAST"/>
    <property type="match status" value="1"/>
</dbReference>
<dbReference type="GO" id="GO:0005789">
    <property type="term" value="C:endoplasmic reticulum membrane"/>
    <property type="evidence" value="ECO:0007669"/>
    <property type="project" value="TreeGrafter"/>
</dbReference>
<dbReference type="GO" id="GO:0032366">
    <property type="term" value="P:intracellular sterol transport"/>
    <property type="evidence" value="ECO:0007669"/>
    <property type="project" value="TreeGrafter"/>
</dbReference>
<evidence type="ECO:0000256" key="2">
    <source>
        <dbReference type="ARBA" id="ARBA00023136"/>
    </source>
</evidence>
<dbReference type="EMBL" id="REGN01001616">
    <property type="protein sequence ID" value="RNA33565.1"/>
    <property type="molecule type" value="Genomic_DNA"/>
</dbReference>
<keyword evidence="2" id="KW-0472">Membrane</keyword>
<proteinExistence type="predicted"/>
<evidence type="ECO:0000259" key="3">
    <source>
        <dbReference type="PROSITE" id="PS51778"/>
    </source>
</evidence>
<dbReference type="STRING" id="10195.A0A3M7SD22"/>
<dbReference type="GO" id="GO:0120015">
    <property type="term" value="F:sterol transfer activity"/>
    <property type="evidence" value="ECO:0007669"/>
    <property type="project" value="TreeGrafter"/>
</dbReference>
<protein>
    <submittedName>
        <fullName evidence="4">GRAM domain-containing 1A-like isoform X1</fullName>
    </submittedName>
</protein>
<dbReference type="GO" id="GO:0005886">
    <property type="term" value="C:plasma membrane"/>
    <property type="evidence" value="ECO:0007669"/>
    <property type="project" value="TreeGrafter"/>
</dbReference>
<name>A0A3M7SD22_BRAPC</name>
<dbReference type="PANTHER" id="PTHR23319">
    <property type="entry name" value="GRAM DOMAIN CONTAINING 1B, ISOFORM E"/>
    <property type="match status" value="1"/>
</dbReference>
<dbReference type="PANTHER" id="PTHR23319:SF4">
    <property type="entry name" value="GRAM DOMAIN CONTAINING 1B, ISOFORM E"/>
    <property type="match status" value="1"/>
</dbReference>
<dbReference type="InterPro" id="IPR051482">
    <property type="entry name" value="Cholesterol_transport"/>
</dbReference>
<evidence type="ECO:0000313" key="5">
    <source>
        <dbReference type="Proteomes" id="UP000276133"/>
    </source>
</evidence>
<comment type="caution">
    <text evidence="4">The sequence shown here is derived from an EMBL/GenBank/DDBJ whole genome shotgun (WGS) entry which is preliminary data.</text>
</comment>
<comment type="subcellular location">
    <subcellularLocation>
        <location evidence="1">Membrane</location>
    </subcellularLocation>
</comment>
<dbReference type="OrthoDB" id="2162691at2759"/>
<gene>
    <name evidence="4" type="ORF">BpHYR1_001914</name>
</gene>
<dbReference type="GO" id="GO:0140268">
    <property type="term" value="C:endoplasmic reticulum-plasma membrane contact site"/>
    <property type="evidence" value="ECO:0007669"/>
    <property type="project" value="TreeGrafter"/>
</dbReference>